<feature type="compositionally biased region" description="Basic and acidic residues" evidence="5">
    <location>
        <begin position="32"/>
        <end position="44"/>
    </location>
</feature>
<feature type="region of interest" description="Disordered" evidence="5">
    <location>
        <begin position="1"/>
        <end position="44"/>
    </location>
</feature>
<keyword evidence="3 6" id="KW-1133">Transmembrane helix</keyword>
<evidence type="ECO:0000256" key="3">
    <source>
        <dbReference type="ARBA" id="ARBA00022989"/>
    </source>
</evidence>
<dbReference type="SUPFAM" id="SSF103473">
    <property type="entry name" value="MFS general substrate transporter"/>
    <property type="match status" value="1"/>
</dbReference>
<feature type="transmembrane region" description="Helical" evidence="6">
    <location>
        <begin position="245"/>
        <end position="265"/>
    </location>
</feature>
<dbReference type="InterPro" id="IPR011701">
    <property type="entry name" value="MFS"/>
</dbReference>
<evidence type="ECO:0000313" key="9">
    <source>
        <dbReference type="Proteomes" id="UP000054144"/>
    </source>
</evidence>
<dbReference type="PANTHER" id="PTHR23502">
    <property type="entry name" value="MAJOR FACILITATOR SUPERFAMILY"/>
    <property type="match status" value="1"/>
</dbReference>
<dbReference type="Proteomes" id="UP000054144">
    <property type="component" value="Unassembled WGS sequence"/>
</dbReference>
<dbReference type="PROSITE" id="PS50850">
    <property type="entry name" value="MFS"/>
    <property type="match status" value="1"/>
</dbReference>
<feature type="domain" description="Major facilitator superfamily (MFS) profile" evidence="7">
    <location>
        <begin position="83"/>
        <end position="561"/>
    </location>
</feature>
<name>A0A0D7AFV3_9AGAR</name>
<dbReference type="Gene3D" id="1.20.1720.10">
    <property type="entry name" value="Multidrug resistance protein D"/>
    <property type="match status" value="1"/>
</dbReference>
<dbReference type="InterPro" id="IPR036259">
    <property type="entry name" value="MFS_trans_sf"/>
</dbReference>
<feature type="transmembrane region" description="Helical" evidence="6">
    <location>
        <begin position="467"/>
        <end position="489"/>
    </location>
</feature>
<organism evidence="8 9">
    <name type="scientific">Fistulina hepatica ATCC 64428</name>
    <dbReference type="NCBI Taxonomy" id="1128425"/>
    <lineage>
        <taxon>Eukaryota</taxon>
        <taxon>Fungi</taxon>
        <taxon>Dikarya</taxon>
        <taxon>Basidiomycota</taxon>
        <taxon>Agaricomycotina</taxon>
        <taxon>Agaricomycetes</taxon>
        <taxon>Agaricomycetidae</taxon>
        <taxon>Agaricales</taxon>
        <taxon>Fistulinaceae</taxon>
        <taxon>Fistulina</taxon>
    </lineage>
</organism>
<dbReference type="EMBL" id="KN881694">
    <property type="protein sequence ID" value="KIY49999.1"/>
    <property type="molecule type" value="Genomic_DNA"/>
</dbReference>
<reference evidence="8 9" key="1">
    <citation type="journal article" date="2015" name="Fungal Genet. Biol.">
        <title>Evolution of novel wood decay mechanisms in Agaricales revealed by the genome sequences of Fistulina hepatica and Cylindrobasidium torrendii.</title>
        <authorList>
            <person name="Floudas D."/>
            <person name="Held B.W."/>
            <person name="Riley R."/>
            <person name="Nagy L.G."/>
            <person name="Koehler G."/>
            <person name="Ransdell A.S."/>
            <person name="Younus H."/>
            <person name="Chow J."/>
            <person name="Chiniquy J."/>
            <person name="Lipzen A."/>
            <person name="Tritt A."/>
            <person name="Sun H."/>
            <person name="Haridas S."/>
            <person name="LaButti K."/>
            <person name="Ohm R.A."/>
            <person name="Kues U."/>
            <person name="Blanchette R.A."/>
            <person name="Grigoriev I.V."/>
            <person name="Minto R.E."/>
            <person name="Hibbett D.S."/>
        </authorList>
    </citation>
    <scope>NUCLEOTIDE SEQUENCE [LARGE SCALE GENOMIC DNA]</scope>
    <source>
        <strain evidence="8 9">ATCC 64428</strain>
    </source>
</reference>
<feature type="transmembrane region" description="Helical" evidence="6">
    <location>
        <begin position="361"/>
        <end position="381"/>
    </location>
</feature>
<feature type="transmembrane region" description="Helical" evidence="6">
    <location>
        <begin position="324"/>
        <end position="349"/>
    </location>
</feature>
<feature type="transmembrane region" description="Helical" evidence="6">
    <location>
        <begin position="442"/>
        <end position="460"/>
    </location>
</feature>
<dbReference type="Pfam" id="PF07690">
    <property type="entry name" value="MFS_1"/>
    <property type="match status" value="1"/>
</dbReference>
<evidence type="ECO:0000256" key="5">
    <source>
        <dbReference type="SAM" id="MobiDB-lite"/>
    </source>
</evidence>
<feature type="transmembrane region" description="Helical" evidence="6">
    <location>
        <begin position="215"/>
        <end position="233"/>
    </location>
</feature>
<evidence type="ECO:0000256" key="1">
    <source>
        <dbReference type="ARBA" id="ARBA00004141"/>
    </source>
</evidence>
<comment type="subcellular location">
    <subcellularLocation>
        <location evidence="1">Membrane</location>
        <topology evidence="1">Multi-pass membrane protein</topology>
    </subcellularLocation>
</comment>
<evidence type="ECO:0000256" key="2">
    <source>
        <dbReference type="ARBA" id="ARBA00022692"/>
    </source>
</evidence>
<feature type="transmembrane region" description="Helical" evidence="6">
    <location>
        <begin position="125"/>
        <end position="144"/>
    </location>
</feature>
<accession>A0A0D7AFV3</accession>
<feature type="compositionally biased region" description="Polar residues" evidence="5">
    <location>
        <begin position="1"/>
        <end position="16"/>
    </location>
</feature>
<keyword evidence="2 6" id="KW-0812">Transmembrane</keyword>
<proteinExistence type="predicted"/>
<evidence type="ECO:0000313" key="8">
    <source>
        <dbReference type="EMBL" id="KIY49999.1"/>
    </source>
</evidence>
<protein>
    <submittedName>
        <fullName evidence="8">MFS general substrate transporter</fullName>
    </submittedName>
</protein>
<dbReference type="AlphaFoldDB" id="A0A0D7AFV3"/>
<feature type="transmembrane region" description="Helical" evidence="6">
    <location>
        <begin position="515"/>
        <end position="540"/>
    </location>
</feature>
<dbReference type="GO" id="GO:0005886">
    <property type="term" value="C:plasma membrane"/>
    <property type="evidence" value="ECO:0007669"/>
    <property type="project" value="TreeGrafter"/>
</dbReference>
<dbReference type="PANTHER" id="PTHR23502:SF2">
    <property type="entry name" value="TRANSPORTER, PUTATIVE (AFU_ORTHOLOGUE AFUA_2G08910)-RELATED"/>
    <property type="match status" value="1"/>
</dbReference>
<evidence type="ECO:0000256" key="6">
    <source>
        <dbReference type="SAM" id="Phobius"/>
    </source>
</evidence>
<dbReference type="OrthoDB" id="5215911at2759"/>
<feature type="transmembrane region" description="Helical" evidence="6">
    <location>
        <begin position="156"/>
        <end position="173"/>
    </location>
</feature>
<dbReference type="InterPro" id="IPR020846">
    <property type="entry name" value="MFS_dom"/>
</dbReference>
<sequence>MASTGASSLVLHTQAFSPGHAETSRASASSSDAEKQTSARREHASHLGLEDVYRRHGRIDLIPLPSDDPLDPLNWSSARKHILLSLVAFHACFGPFSAASISEPLMNSPCLQLLAIDFGCSITEASYFVSVPIIFLGAAPLLWGPVAARIGAKRPIYLMSVLISAALHLALAYCKTYGSFMALRALQAIFICPPQSIGASTIGDMFFQHEKGQKMGIWALLVSVGPMCGPLIMGPLVYHTGRWQWTFYFLAIVNLAHFVLYIFFCPETTFNRPQRTAVHVEYMTPAPGKWYTPYVQFKRHSPAPWSRLPLEIVAPLKYICRPTVFLPSLAYAIPFTYTNVLLTVQVPALLGQKYDLNEQQIGLQFLAPLIGAMLGEPIAGYGSDKWMAYRVRKAGGRREPEWRLPCALPGFVIAIVGLMIFGVQLQNTTAGVWNVTPDIGSAISLFGVQLLTTVCVTYAIESQPAHPLAAAALVALIRQTYAFAGPFYFTKQFDAMGDIHGMLFSPIGSHCVRSLRLAACGLLAGLIAFGMCLVLITMALGKSWRVSESRADSFKDSSATN</sequence>
<feature type="transmembrane region" description="Helical" evidence="6">
    <location>
        <begin position="402"/>
        <end position="422"/>
    </location>
</feature>
<dbReference type="GO" id="GO:0022857">
    <property type="term" value="F:transmembrane transporter activity"/>
    <property type="evidence" value="ECO:0007669"/>
    <property type="project" value="InterPro"/>
</dbReference>
<evidence type="ECO:0000256" key="4">
    <source>
        <dbReference type="ARBA" id="ARBA00023136"/>
    </source>
</evidence>
<evidence type="ECO:0000259" key="7">
    <source>
        <dbReference type="PROSITE" id="PS50850"/>
    </source>
</evidence>
<keyword evidence="4 6" id="KW-0472">Membrane</keyword>
<gene>
    <name evidence="8" type="ORF">FISHEDRAFT_40035</name>
</gene>
<keyword evidence="9" id="KW-1185">Reference proteome</keyword>